<dbReference type="GO" id="GO:0006935">
    <property type="term" value="P:chemotaxis"/>
    <property type="evidence" value="ECO:0007669"/>
    <property type="project" value="InterPro"/>
</dbReference>
<dbReference type="GO" id="GO:0005829">
    <property type="term" value="C:cytosol"/>
    <property type="evidence" value="ECO:0007669"/>
    <property type="project" value="TreeGrafter"/>
</dbReference>
<dbReference type="RefSeq" id="WP_096467556.1">
    <property type="nucleotide sequence ID" value="NZ_AP017312.1"/>
</dbReference>
<keyword evidence="2" id="KW-1185">Reference proteome</keyword>
<reference evidence="1 2" key="1">
    <citation type="submission" date="2015-12" db="EMBL/GenBank/DDBJ databases">
        <title>Genome sequence of Aneurinibacillus soli.</title>
        <authorList>
            <person name="Lee J.S."/>
            <person name="Lee K.C."/>
            <person name="Kim K.K."/>
            <person name="Lee B.W."/>
        </authorList>
    </citation>
    <scope>NUCLEOTIDE SEQUENCE [LARGE SCALE GENOMIC DNA]</scope>
    <source>
        <strain evidence="1 2">CB4</strain>
    </source>
</reference>
<accession>A0A0U5B5C9</accession>
<evidence type="ECO:0000313" key="1">
    <source>
        <dbReference type="EMBL" id="BAU29922.1"/>
    </source>
</evidence>
<dbReference type="SUPFAM" id="SSF50341">
    <property type="entry name" value="CheW-like"/>
    <property type="match status" value="1"/>
</dbReference>
<dbReference type="OrthoDB" id="9794382at2"/>
<dbReference type="KEGG" id="asoc:CB4_04194"/>
<proteinExistence type="predicted"/>
<gene>
    <name evidence="1" type="primary">cheW_2</name>
    <name evidence="1" type="ORF">CB4_04194</name>
</gene>
<dbReference type="SMART" id="SM00260">
    <property type="entry name" value="CheW"/>
    <property type="match status" value="1"/>
</dbReference>
<dbReference type="InterPro" id="IPR036061">
    <property type="entry name" value="CheW-like_dom_sf"/>
</dbReference>
<dbReference type="EMBL" id="AP017312">
    <property type="protein sequence ID" value="BAU29922.1"/>
    <property type="molecule type" value="Genomic_DNA"/>
</dbReference>
<dbReference type="Gene3D" id="2.30.30.40">
    <property type="entry name" value="SH3 Domains"/>
    <property type="match status" value="1"/>
</dbReference>
<evidence type="ECO:0000313" key="2">
    <source>
        <dbReference type="Proteomes" id="UP000217696"/>
    </source>
</evidence>
<dbReference type="PANTHER" id="PTHR22617">
    <property type="entry name" value="CHEMOTAXIS SENSOR HISTIDINE KINASE-RELATED"/>
    <property type="match status" value="1"/>
</dbReference>
<dbReference type="GO" id="GO:0007165">
    <property type="term" value="P:signal transduction"/>
    <property type="evidence" value="ECO:0007669"/>
    <property type="project" value="InterPro"/>
</dbReference>
<organism evidence="1 2">
    <name type="scientific">Aneurinibacillus soli</name>
    <dbReference type="NCBI Taxonomy" id="1500254"/>
    <lineage>
        <taxon>Bacteria</taxon>
        <taxon>Bacillati</taxon>
        <taxon>Bacillota</taxon>
        <taxon>Bacilli</taxon>
        <taxon>Bacillales</taxon>
        <taxon>Paenibacillaceae</taxon>
        <taxon>Aneurinibacillus group</taxon>
        <taxon>Aneurinibacillus</taxon>
    </lineage>
</organism>
<dbReference type="PANTHER" id="PTHR22617:SF23">
    <property type="entry name" value="CHEMOTAXIS PROTEIN CHEW"/>
    <property type="match status" value="1"/>
</dbReference>
<dbReference type="AlphaFoldDB" id="A0A0U5B5C9"/>
<sequence>MEENSESGQYVVFSIAEQVYALYIDQVIEIIRMQTITEVPEISFHIAGVINLRGKILPVVHLRKRFAMPGAPFTKKTRIVIVHFEGEQVGLIVDEVRMVTLVHDENIDPAPDMFNYVEQDCFEGFASTENGLVGILHLKRVLLEHIPEGEGGVKA</sequence>
<dbReference type="Gene3D" id="2.40.50.180">
    <property type="entry name" value="CheA-289, Domain 4"/>
    <property type="match status" value="1"/>
</dbReference>
<name>A0A0U5B5C9_9BACL</name>
<dbReference type="InterPro" id="IPR002545">
    <property type="entry name" value="CheW-lke_dom"/>
</dbReference>
<dbReference type="PROSITE" id="PS50851">
    <property type="entry name" value="CHEW"/>
    <property type="match status" value="1"/>
</dbReference>
<dbReference type="InterPro" id="IPR039315">
    <property type="entry name" value="CheW"/>
</dbReference>
<protein>
    <submittedName>
        <fullName evidence="1">Chemotaxis protein CheW</fullName>
    </submittedName>
</protein>
<dbReference type="Proteomes" id="UP000217696">
    <property type="component" value="Chromosome"/>
</dbReference>
<dbReference type="Pfam" id="PF01584">
    <property type="entry name" value="CheW"/>
    <property type="match status" value="1"/>
</dbReference>